<name>A0ABV8KWB5_9ACTN</name>
<evidence type="ECO:0000259" key="2">
    <source>
        <dbReference type="Pfam" id="PF00144"/>
    </source>
</evidence>
<keyword evidence="3" id="KW-0378">Hydrolase</keyword>
<accession>A0ABV8KWB5</accession>
<organism evidence="3 4">
    <name type="scientific">Micromonospora zhanjiangensis</name>
    <dbReference type="NCBI Taxonomy" id="1522057"/>
    <lineage>
        <taxon>Bacteria</taxon>
        <taxon>Bacillati</taxon>
        <taxon>Actinomycetota</taxon>
        <taxon>Actinomycetes</taxon>
        <taxon>Micromonosporales</taxon>
        <taxon>Micromonosporaceae</taxon>
        <taxon>Micromonospora</taxon>
    </lineage>
</organism>
<keyword evidence="4" id="KW-1185">Reference proteome</keyword>
<reference evidence="4" key="1">
    <citation type="journal article" date="2019" name="Int. J. Syst. Evol. Microbiol.">
        <title>The Global Catalogue of Microorganisms (GCM) 10K type strain sequencing project: providing services to taxonomists for standard genome sequencing and annotation.</title>
        <authorList>
            <consortium name="The Broad Institute Genomics Platform"/>
            <consortium name="The Broad Institute Genome Sequencing Center for Infectious Disease"/>
            <person name="Wu L."/>
            <person name="Ma J."/>
        </authorList>
    </citation>
    <scope>NUCLEOTIDE SEQUENCE [LARGE SCALE GENOMIC DNA]</scope>
    <source>
        <strain evidence="4">2902at01</strain>
    </source>
</reference>
<dbReference type="Proteomes" id="UP001595868">
    <property type="component" value="Unassembled WGS sequence"/>
</dbReference>
<comment type="caution">
    <text evidence="3">The sequence shown here is derived from an EMBL/GenBank/DDBJ whole genome shotgun (WGS) entry which is preliminary data.</text>
</comment>
<dbReference type="GO" id="GO:0016787">
    <property type="term" value="F:hydrolase activity"/>
    <property type="evidence" value="ECO:0007669"/>
    <property type="project" value="UniProtKB-KW"/>
</dbReference>
<dbReference type="Pfam" id="PF00144">
    <property type="entry name" value="Beta-lactamase"/>
    <property type="match status" value="1"/>
</dbReference>
<keyword evidence="1" id="KW-0732">Signal</keyword>
<dbReference type="InterPro" id="IPR001466">
    <property type="entry name" value="Beta-lactam-related"/>
</dbReference>
<feature type="signal peptide" evidence="1">
    <location>
        <begin position="1"/>
        <end position="38"/>
    </location>
</feature>
<protein>
    <submittedName>
        <fullName evidence="3">Serine hydrolase domain-containing protein</fullName>
        <ecNumber evidence="3">3.-.-.-</ecNumber>
    </submittedName>
</protein>
<dbReference type="EC" id="3.-.-.-" evidence="3"/>
<dbReference type="PANTHER" id="PTHR46825">
    <property type="entry name" value="D-ALANYL-D-ALANINE-CARBOXYPEPTIDASE/ENDOPEPTIDASE AMPH"/>
    <property type="match status" value="1"/>
</dbReference>
<dbReference type="InterPro" id="IPR012338">
    <property type="entry name" value="Beta-lactam/transpept-like"/>
</dbReference>
<dbReference type="SUPFAM" id="SSF56601">
    <property type="entry name" value="beta-lactamase/transpeptidase-like"/>
    <property type="match status" value="1"/>
</dbReference>
<evidence type="ECO:0000256" key="1">
    <source>
        <dbReference type="SAM" id="SignalP"/>
    </source>
</evidence>
<feature type="chain" id="PRO_5047499960" evidence="1">
    <location>
        <begin position="39"/>
        <end position="431"/>
    </location>
</feature>
<sequence>MTTPRNNIGEKPRRNRMAAVLLAAAIGLTATGIGTAAAAVTDRHATATAHATPGNTGVMDDVARSMMAVGPPGFVARIGTDHRATRTAAGLADIATGRRASARDQFEVGSNTKTFTAVLALQLVDRGQLTLDAPVSRYLPGTVPNGGNITVRMLLNHTSGLFSYTADDGFNVELAQHPQRVWTDRELIAVAFAHQPNFAPGKGWSYSNTNFILAGLILQKLTGKNMADLVRQRIAEPLGLRRTYYANPRAVHTGPGYLHGYGVKLAGPEREYIDAASWPIGGWGGAAGAVISDPDDLSRFFSAVLRGELFSPAQLKQMKTTVELPANFPMKGGYGLGLIRLDSACGTVWGHGGDTIGHHSVTLATADGRRTVVTDANAEPFDATPNAKWDHFYQVAMAATDASVCAMLGKPVPDSVLKDLHSAPPAPAATK</sequence>
<dbReference type="RefSeq" id="WP_377552575.1">
    <property type="nucleotide sequence ID" value="NZ_JBHSBN010000037.1"/>
</dbReference>
<feature type="domain" description="Beta-lactamase-related" evidence="2">
    <location>
        <begin position="67"/>
        <end position="381"/>
    </location>
</feature>
<dbReference type="Gene3D" id="3.40.710.10">
    <property type="entry name" value="DD-peptidase/beta-lactamase superfamily"/>
    <property type="match status" value="1"/>
</dbReference>
<evidence type="ECO:0000313" key="4">
    <source>
        <dbReference type="Proteomes" id="UP001595868"/>
    </source>
</evidence>
<dbReference type="PANTHER" id="PTHR46825:SF7">
    <property type="entry name" value="D-ALANYL-D-ALANINE CARBOXYPEPTIDASE"/>
    <property type="match status" value="1"/>
</dbReference>
<gene>
    <name evidence="3" type="ORF">ACFOX0_30790</name>
</gene>
<dbReference type="InterPro" id="IPR050491">
    <property type="entry name" value="AmpC-like"/>
</dbReference>
<dbReference type="EMBL" id="JBHSBN010000037">
    <property type="protein sequence ID" value="MFC4110294.1"/>
    <property type="molecule type" value="Genomic_DNA"/>
</dbReference>
<proteinExistence type="predicted"/>
<evidence type="ECO:0000313" key="3">
    <source>
        <dbReference type="EMBL" id="MFC4110294.1"/>
    </source>
</evidence>